<dbReference type="CDD" id="cd05403">
    <property type="entry name" value="NT_KNTase_like"/>
    <property type="match status" value="1"/>
</dbReference>
<comment type="caution">
    <text evidence="2">The sequence shown here is derived from an EMBL/GenBank/DDBJ whole genome shotgun (WGS) entry which is preliminary data.</text>
</comment>
<name>E0NV96_9BACT</name>
<dbReference type="EMBL" id="AEEI01000060">
    <property type="protein sequence ID" value="EFM00962.1"/>
    <property type="molecule type" value="Genomic_DNA"/>
</dbReference>
<evidence type="ECO:0000259" key="1">
    <source>
        <dbReference type="Pfam" id="PF18765"/>
    </source>
</evidence>
<dbReference type="Pfam" id="PF18765">
    <property type="entry name" value="Polbeta"/>
    <property type="match status" value="1"/>
</dbReference>
<dbReference type="InterPro" id="IPR041633">
    <property type="entry name" value="Polbeta"/>
</dbReference>
<dbReference type="AlphaFoldDB" id="E0NV96"/>
<accession>E0NV96</accession>
<dbReference type="OrthoDB" id="9803106at2"/>
<sequence>MDRKQAIKLVKRYKKEISRLIKPTAVYLYGSYSRDEARDDSDIDVAVVINGREADWLSLSSQLWRAGWRVSSLIEPVLIDETRPSPLYDTVKRDGIAI</sequence>
<evidence type="ECO:0000313" key="2">
    <source>
        <dbReference type="EMBL" id="EFM00962.1"/>
    </source>
</evidence>
<dbReference type="SUPFAM" id="SSF81301">
    <property type="entry name" value="Nucleotidyltransferase"/>
    <property type="match status" value="1"/>
</dbReference>
<dbReference type="Proteomes" id="UP000004394">
    <property type="component" value="Unassembled WGS sequence"/>
</dbReference>
<dbReference type="BioCyc" id="PMAR862515-HMP:GMOO-2131-MONOMER"/>
<dbReference type="GO" id="GO:0016779">
    <property type="term" value="F:nucleotidyltransferase activity"/>
    <property type="evidence" value="ECO:0007669"/>
    <property type="project" value="InterPro"/>
</dbReference>
<proteinExistence type="predicted"/>
<dbReference type="RefSeq" id="WP_006950454.1">
    <property type="nucleotide sequence ID" value="NZ_BAJI01000064.1"/>
</dbReference>
<gene>
    <name evidence="2" type="ORF">HMPREF0658_2101</name>
</gene>
<dbReference type="Gene3D" id="3.30.460.10">
    <property type="entry name" value="Beta Polymerase, domain 2"/>
    <property type="match status" value="1"/>
</dbReference>
<evidence type="ECO:0000313" key="3">
    <source>
        <dbReference type="Proteomes" id="UP000004394"/>
    </source>
</evidence>
<organism evidence="2 3">
    <name type="scientific">Hoylesella marshii DSM 16973 = JCM 13450</name>
    <dbReference type="NCBI Taxonomy" id="862515"/>
    <lineage>
        <taxon>Bacteria</taxon>
        <taxon>Pseudomonadati</taxon>
        <taxon>Bacteroidota</taxon>
        <taxon>Bacteroidia</taxon>
        <taxon>Bacteroidales</taxon>
        <taxon>Prevotellaceae</taxon>
        <taxon>Hoylesella</taxon>
    </lineage>
</organism>
<protein>
    <submittedName>
        <fullName evidence="2">Nucleotidyltransferase domain protein</fullName>
    </submittedName>
</protein>
<dbReference type="HOGENOM" id="CLU_130257_3_2_10"/>
<dbReference type="eggNOG" id="COG1708">
    <property type="taxonomic scope" value="Bacteria"/>
</dbReference>
<keyword evidence="3" id="KW-1185">Reference proteome</keyword>
<dbReference type="InterPro" id="IPR043519">
    <property type="entry name" value="NT_sf"/>
</dbReference>
<dbReference type="STRING" id="862515.HMPREF0658_2101"/>
<reference evidence="2" key="1">
    <citation type="submission" date="2010-07" db="EMBL/GenBank/DDBJ databases">
        <authorList>
            <person name="Muzny D."/>
            <person name="Qin X."/>
            <person name="Deng J."/>
            <person name="Jiang H."/>
            <person name="Liu Y."/>
            <person name="Qu J."/>
            <person name="Song X.-Z."/>
            <person name="Zhang L."/>
            <person name="Thornton R."/>
            <person name="Coyle M."/>
            <person name="Francisco L."/>
            <person name="Jackson L."/>
            <person name="Javaid M."/>
            <person name="Korchina V."/>
            <person name="Kovar C."/>
            <person name="Mata R."/>
            <person name="Mathew T."/>
            <person name="Ngo R."/>
            <person name="Nguyen L."/>
            <person name="Nguyen N."/>
            <person name="Okwuonu G."/>
            <person name="Ongeri F."/>
            <person name="Pham C."/>
            <person name="Simmons D."/>
            <person name="Wilczek-Boney K."/>
            <person name="Hale W."/>
            <person name="Jakkamsetti A."/>
            <person name="Pham P."/>
            <person name="Ruth R."/>
            <person name="San Lucas F."/>
            <person name="Warren J."/>
            <person name="Zhang J."/>
            <person name="Zhao Z."/>
            <person name="Zhou C."/>
            <person name="Zhu D."/>
            <person name="Lee S."/>
            <person name="Bess C."/>
            <person name="Blankenburg K."/>
            <person name="Forbes L."/>
            <person name="Fu Q."/>
            <person name="Gubbala S."/>
            <person name="Hirani K."/>
            <person name="Jayaseelan J.C."/>
            <person name="Lara F."/>
            <person name="Munidasa M."/>
            <person name="Palculict T."/>
            <person name="Patil S."/>
            <person name="Pu L.-L."/>
            <person name="Saada N."/>
            <person name="Tang L."/>
            <person name="Weissenberger G."/>
            <person name="Zhu Y."/>
            <person name="Hemphill L."/>
            <person name="Shang Y."/>
            <person name="Youmans B."/>
            <person name="Ayvaz T."/>
            <person name="Ross M."/>
            <person name="Santibanez J."/>
            <person name="Aqrawi P."/>
            <person name="Gross S."/>
            <person name="Joshi V."/>
            <person name="Fowler G."/>
            <person name="Nazareth L."/>
            <person name="Reid J."/>
            <person name="Worley K."/>
            <person name="Petrosino J."/>
            <person name="Highlander S."/>
            <person name="Gibbs R."/>
        </authorList>
    </citation>
    <scope>NUCLEOTIDE SEQUENCE [LARGE SCALE GENOMIC DNA]</scope>
    <source>
        <strain evidence="2">DSM 16973</strain>
    </source>
</reference>
<feature type="domain" description="Polymerase beta nucleotidyltransferase" evidence="1">
    <location>
        <begin position="15"/>
        <end position="80"/>
    </location>
</feature>